<dbReference type="GO" id="GO:0004175">
    <property type="term" value="F:endopeptidase activity"/>
    <property type="evidence" value="ECO:0007669"/>
    <property type="project" value="UniProtKB-ARBA"/>
</dbReference>
<dbReference type="GO" id="GO:0080120">
    <property type="term" value="P:CAAX-box protein maturation"/>
    <property type="evidence" value="ECO:0007669"/>
    <property type="project" value="UniProtKB-ARBA"/>
</dbReference>
<dbReference type="KEGG" id="tta:Theth_0628"/>
<dbReference type="eggNOG" id="COG1266">
    <property type="taxonomic scope" value="Bacteria"/>
</dbReference>
<reference evidence="3 4" key="1">
    <citation type="submission" date="2010-11" db="EMBL/GenBank/DDBJ databases">
        <title>The complete genome of Thermotoga thermarum DSM 5069.</title>
        <authorList>
            <consortium name="US DOE Joint Genome Institute (JGI-PGF)"/>
            <person name="Lucas S."/>
            <person name="Copeland A."/>
            <person name="Lapidus A."/>
            <person name="Bruce D."/>
            <person name="Goodwin L."/>
            <person name="Pitluck S."/>
            <person name="Kyrpides N."/>
            <person name="Mavromatis K."/>
            <person name="Ivanova N."/>
            <person name="Zeytun A."/>
            <person name="Brettin T."/>
            <person name="Detter J.C."/>
            <person name="Tapia R."/>
            <person name="Han C."/>
            <person name="Land M."/>
            <person name="Hauser L."/>
            <person name="Markowitz V."/>
            <person name="Cheng J.-F."/>
            <person name="Hugenholtz P."/>
            <person name="Woyke T."/>
            <person name="Wu D."/>
            <person name="Spring S."/>
            <person name="Schroeder M."/>
            <person name="Brambilla E."/>
            <person name="Klenk H.-P."/>
            <person name="Eisen J.A."/>
        </authorList>
    </citation>
    <scope>NUCLEOTIDE SEQUENCE [LARGE SCALE GENOMIC DNA]</scope>
    <source>
        <strain evidence="3 4">DSM 5069</strain>
    </source>
</reference>
<dbReference type="EMBL" id="CP002351">
    <property type="protein sequence ID" value="AEH50715.1"/>
    <property type="molecule type" value="Genomic_DNA"/>
</dbReference>
<feature type="transmembrane region" description="Helical" evidence="1">
    <location>
        <begin position="67"/>
        <end position="86"/>
    </location>
</feature>
<keyword evidence="4" id="KW-1185">Reference proteome</keyword>
<evidence type="ECO:0000256" key="1">
    <source>
        <dbReference type="SAM" id="Phobius"/>
    </source>
</evidence>
<dbReference type="HOGENOM" id="CLU_1420389_0_0_0"/>
<dbReference type="PANTHER" id="PTHR36435">
    <property type="entry name" value="SLR1288 PROTEIN"/>
    <property type="match status" value="1"/>
</dbReference>
<sequence precursor="true">MKRLQVLTILCLLFLGSSIGYYVGTNGWFVLGWYLLLFGLVCYFLLKDGVDLKSLFSIKPKHFFKSLLAIPILYLVLIPVSLVFSTLNEPIESVKLNFPMVVSLVAVGPLAEEMIFRVYFQDLLRKRFNVNATIILSSIFFAVLHPVSIFPQVFVIAVFLSTLREIYGSITPSVVVHCLNNAVAMLFSALT</sequence>
<dbReference type="RefSeq" id="WP_013931938.1">
    <property type="nucleotide sequence ID" value="NC_015707.1"/>
</dbReference>
<feature type="transmembrane region" description="Helical" evidence="1">
    <location>
        <begin position="132"/>
        <end position="160"/>
    </location>
</feature>
<protein>
    <submittedName>
        <fullName evidence="3">Abortive infection protein</fullName>
    </submittedName>
</protein>
<dbReference type="Proteomes" id="UP000006804">
    <property type="component" value="Chromosome"/>
</dbReference>
<feature type="domain" description="CAAX prenyl protease 2/Lysostaphin resistance protein A-like" evidence="2">
    <location>
        <begin position="98"/>
        <end position="183"/>
    </location>
</feature>
<dbReference type="InterPro" id="IPR052710">
    <property type="entry name" value="CAAX_protease"/>
</dbReference>
<dbReference type="PATRIC" id="fig|688269.3.peg.651"/>
<dbReference type="OrthoDB" id="3429192at2"/>
<dbReference type="Pfam" id="PF02517">
    <property type="entry name" value="Rce1-like"/>
    <property type="match status" value="1"/>
</dbReference>
<keyword evidence="1" id="KW-1133">Transmembrane helix</keyword>
<dbReference type="STRING" id="688269.Theth_0628"/>
<name>F7YXS1_9THEM</name>
<evidence type="ECO:0000313" key="3">
    <source>
        <dbReference type="EMBL" id="AEH50715.1"/>
    </source>
</evidence>
<organism evidence="3 4">
    <name type="scientific">Pseudothermotoga thermarum DSM 5069</name>
    <dbReference type="NCBI Taxonomy" id="688269"/>
    <lineage>
        <taxon>Bacteria</taxon>
        <taxon>Thermotogati</taxon>
        <taxon>Thermotogota</taxon>
        <taxon>Thermotogae</taxon>
        <taxon>Thermotogales</taxon>
        <taxon>Thermotogaceae</taxon>
        <taxon>Pseudothermotoga</taxon>
    </lineage>
</organism>
<gene>
    <name evidence="3" type="ORF">Theth_0628</name>
</gene>
<dbReference type="AlphaFoldDB" id="F7YXS1"/>
<dbReference type="PANTHER" id="PTHR36435:SF1">
    <property type="entry name" value="CAAX AMINO TERMINAL PROTEASE FAMILY PROTEIN"/>
    <property type="match status" value="1"/>
</dbReference>
<feature type="transmembrane region" description="Helical" evidence="1">
    <location>
        <begin position="166"/>
        <end position="190"/>
    </location>
</feature>
<feature type="transmembrane region" description="Helical" evidence="1">
    <location>
        <begin position="98"/>
        <end position="120"/>
    </location>
</feature>
<evidence type="ECO:0000259" key="2">
    <source>
        <dbReference type="Pfam" id="PF02517"/>
    </source>
</evidence>
<evidence type="ECO:0000313" key="4">
    <source>
        <dbReference type="Proteomes" id="UP000006804"/>
    </source>
</evidence>
<keyword evidence="1" id="KW-0812">Transmembrane</keyword>
<proteinExistence type="predicted"/>
<accession>F7YXS1</accession>
<feature type="transmembrane region" description="Helical" evidence="1">
    <location>
        <begin position="30"/>
        <end position="46"/>
    </location>
</feature>
<keyword evidence="1" id="KW-0472">Membrane</keyword>
<dbReference type="InterPro" id="IPR003675">
    <property type="entry name" value="Rce1/LyrA-like_dom"/>
</dbReference>